<keyword evidence="4" id="KW-0157">Chromophore</keyword>
<dbReference type="InterPro" id="IPR006050">
    <property type="entry name" value="DNA_photolyase_N"/>
</dbReference>
<comment type="cofactor">
    <cofactor evidence="5">
        <name>FAD</name>
        <dbReference type="ChEBI" id="CHEBI:57692"/>
    </cofactor>
    <text evidence="5">Binds 1 FAD per subunit.</text>
</comment>
<dbReference type="InterPro" id="IPR002081">
    <property type="entry name" value="Cryptochrome/DNA_photolyase_1"/>
</dbReference>
<evidence type="ECO:0000256" key="6">
    <source>
        <dbReference type="SAM" id="MobiDB-lite"/>
    </source>
</evidence>
<dbReference type="Gene3D" id="1.25.40.80">
    <property type="match status" value="1"/>
</dbReference>
<evidence type="ECO:0000256" key="1">
    <source>
        <dbReference type="ARBA" id="ARBA00005862"/>
    </source>
</evidence>
<dbReference type="Proteomes" id="UP000000759">
    <property type="component" value="Chromosome 9"/>
</dbReference>
<feature type="region of interest" description="Disordered" evidence="6">
    <location>
        <begin position="485"/>
        <end position="515"/>
    </location>
</feature>
<dbReference type="OrthoDB" id="435881at2759"/>
<dbReference type="Pfam" id="PF03441">
    <property type="entry name" value="FAD_binding_7"/>
    <property type="match status" value="1"/>
</dbReference>
<evidence type="ECO:0000313" key="8">
    <source>
        <dbReference type="EMBL" id="EEC47896.1"/>
    </source>
</evidence>
<dbReference type="GO" id="GO:0003904">
    <property type="term" value="F:deoxyribodipyrimidine photo-lyase activity"/>
    <property type="evidence" value="ECO:0007669"/>
    <property type="project" value="TreeGrafter"/>
</dbReference>
<dbReference type="GeneID" id="7201298"/>
<dbReference type="STRING" id="556484.B7G0J7"/>
<dbReference type="PANTHER" id="PTHR11455">
    <property type="entry name" value="CRYPTOCHROME"/>
    <property type="match status" value="1"/>
</dbReference>
<dbReference type="GO" id="GO:0071949">
    <property type="term" value="F:FAD binding"/>
    <property type="evidence" value="ECO:0007669"/>
    <property type="project" value="TreeGrafter"/>
</dbReference>
<dbReference type="SUPFAM" id="SSF52425">
    <property type="entry name" value="Cryptochrome/photolyase, N-terminal domain"/>
    <property type="match status" value="1"/>
</dbReference>
<dbReference type="AlphaFoldDB" id="B7G0J7"/>
<dbReference type="PROSITE" id="PS51645">
    <property type="entry name" value="PHR_CRY_ALPHA_BETA"/>
    <property type="match status" value="1"/>
</dbReference>
<accession>B7G0J7</accession>
<dbReference type="PaxDb" id="2850-Phatr1947"/>
<dbReference type="GO" id="GO:0005634">
    <property type="term" value="C:nucleus"/>
    <property type="evidence" value="ECO:0007669"/>
    <property type="project" value="TreeGrafter"/>
</dbReference>
<evidence type="ECO:0000256" key="3">
    <source>
        <dbReference type="ARBA" id="ARBA00022827"/>
    </source>
</evidence>
<dbReference type="InterPro" id="IPR014729">
    <property type="entry name" value="Rossmann-like_a/b/a_fold"/>
</dbReference>
<protein>
    <submittedName>
        <fullName evidence="8">Cyclobutane pyrimidine dimer 1</fullName>
    </submittedName>
</protein>
<dbReference type="PRINTS" id="PR00147">
    <property type="entry name" value="DNAPHOTLYASE"/>
</dbReference>
<dbReference type="EMBL" id="CM000612">
    <property type="protein sequence ID" value="EEC47896.1"/>
    <property type="molecule type" value="Genomic_DNA"/>
</dbReference>
<evidence type="ECO:0000313" key="9">
    <source>
        <dbReference type="Proteomes" id="UP000000759"/>
    </source>
</evidence>
<dbReference type="RefSeq" id="XP_002180488.1">
    <property type="nucleotide sequence ID" value="XM_002180452.1"/>
</dbReference>
<dbReference type="GO" id="GO:0003677">
    <property type="term" value="F:DNA binding"/>
    <property type="evidence" value="ECO:0007669"/>
    <property type="project" value="TreeGrafter"/>
</dbReference>
<reference evidence="9" key="2">
    <citation type="submission" date="2008-08" db="EMBL/GenBank/DDBJ databases">
        <authorList>
            <consortium name="Diatom Consortium"/>
            <person name="Grigoriev I."/>
            <person name="Grimwood J."/>
            <person name="Kuo A."/>
            <person name="Otillar R.P."/>
            <person name="Salamov A."/>
            <person name="Detter J.C."/>
            <person name="Lindquist E."/>
            <person name="Shapiro H."/>
            <person name="Lucas S."/>
            <person name="Glavina del Rio T."/>
            <person name="Pitluck S."/>
            <person name="Rokhsar D."/>
            <person name="Bowler C."/>
        </authorList>
    </citation>
    <scope>GENOME REANNOTATION</scope>
    <source>
        <strain evidence="9">CCAP 1055/1</strain>
    </source>
</reference>
<dbReference type="SMR" id="B7G0J7"/>
<dbReference type="InterPro" id="IPR005101">
    <property type="entry name" value="Cryptochr/Photolyase_FAD-bd"/>
</dbReference>
<dbReference type="Pfam" id="PF00875">
    <property type="entry name" value="DNA_photolyase"/>
    <property type="match status" value="1"/>
</dbReference>
<dbReference type="GO" id="GO:0043153">
    <property type="term" value="P:entrainment of circadian clock by photoperiod"/>
    <property type="evidence" value="ECO:0007669"/>
    <property type="project" value="TreeGrafter"/>
</dbReference>
<comment type="similarity">
    <text evidence="1">Belongs to the DNA photolyase class-1 family.</text>
</comment>
<dbReference type="PANTHER" id="PTHR11455:SF18">
    <property type="entry name" value="SI:CH1073-390K14.1"/>
    <property type="match status" value="1"/>
</dbReference>
<feature type="binding site" evidence="5">
    <location>
        <position position="293"/>
    </location>
    <ligand>
        <name>FAD</name>
        <dbReference type="ChEBI" id="CHEBI:57692"/>
    </ligand>
</feature>
<dbReference type="SUPFAM" id="SSF48173">
    <property type="entry name" value="Cryptochrome/photolyase FAD-binding domain"/>
    <property type="match status" value="1"/>
</dbReference>
<dbReference type="InterPro" id="IPR036155">
    <property type="entry name" value="Crypto/Photolyase_N_sf"/>
</dbReference>
<dbReference type="HOGENOM" id="CLU_010348_7_1_1"/>
<dbReference type="Gene3D" id="1.10.579.10">
    <property type="entry name" value="DNA Cyclobutane Dipyrimidine Photolyase, subunit A, domain 3"/>
    <property type="match status" value="1"/>
</dbReference>
<dbReference type="Gene3D" id="3.40.50.620">
    <property type="entry name" value="HUPs"/>
    <property type="match status" value="1"/>
</dbReference>
<dbReference type="GO" id="GO:0006950">
    <property type="term" value="P:response to stress"/>
    <property type="evidence" value="ECO:0007669"/>
    <property type="project" value="UniProtKB-ARBA"/>
</dbReference>
<dbReference type="InterPro" id="IPR036134">
    <property type="entry name" value="Crypto/Photolyase_FAD-like_sf"/>
</dbReference>
<name>B7G0J7_PHATC</name>
<dbReference type="InParanoid" id="B7G0J7"/>
<feature type="non-terminal residue" evidence="8">
    <location>
        <position position="515"/>
    </location>
</feature>
<evidence type="ECO:0000256" key="4">
    <source>
        <dbReference type="ARBA" id="ARBA00022991"/>
    </source>
</evidence>
<dbReference type="GO" id="GO:0006139">
    <property type="term" value="P:nucleobase-containing compound metabolic process"/>
    <property type="evidence" value="ECO:0007669"/>
    <property type="project" value="UniProtKB-ARBA"/>
</dbReference>
<evidence type="ECO:0000256" key="2">
    <source>
        <dbReference type="ARBA" id="ARBA00022630"/>
    </source>
</evidence>
<dbReference type="GO" id="GO:0032922">
    <property type="term" value="P:circadian regulation of gene expression"/>
    <property type="evidence" value="ECO:0007669"/>
    <property type="project" value="TreeGrafter"/>
</dbReference>
<dbReference type="InterPro" id="IPR018394">
    <property type="entry name" value="DNA_photolyase_1_CS_C"/>
</dbReference>
<keyword evidence="9" id="KW-1185">Reference proteome</keyword>
<sequence length="515" mass="59775">MDVIWLKRDLRLTDHGPLAAVAQRKDRDVCILYLYEPDQLAEPSVHGSHVLFANEGLVDLDTKLSNLRRLSSGQNAAASKSFGSLTVCHCEVIQALQAIHAQKKIARLLAHMETGHMRSYARDKRVRKWCRDRKIPFVELPQTGVSRCLTNRDDFHRNLQMFLKKKQYRTPTALECNIVIDLELPGRSMEPLFAELIEIPLEQRVDRTERQQGGETTALEILRSFLYHRGVGFSKGISSPNSSWTSCSRLSPYLTWGQISLRHVVQALQERQAQLKTQKCRSDDRWLRSFTAFSSRVHWRSHFIQKLESEPEMEQRDVNAAFQPLRRQPGDWNECYYQAWSTGNTGYPMMDACMRCLHRHGWVNFRMRAMLVSFASYNLWLDWHRFAPHLARVFLDYEPGIHYPQIQMQSGTTGINALRCYSVTKQGKEHDPRGIFVRKYIPELQSVPNDYIHEPWKMSKSMQAKCGVHIGEHYPAPIVNEQETAKSAKERIAAVRRRNETQEASRKVYEKHGSR</sequence>
<reference evidence="8 9" key="1">
    <citation type="journal article" date="2008" name="Nature">
        <title>The Phaeodactylum genome reveals the evolutionary history of diatom genomes.</title>
        <authorList>
            <person name="Bowler C."/>
            <person name="Allen A.E."/>
            <person name="Badger J.H."/>
            <person name="Grimwood J."/>
            <person name="Jabbari K."/>
            <person name="Kuo A."/>
            <person name="Maheswari U."/>
            <person name="Martens C."/>
            <person name="Maumus F."/>
            <person name="Otillar R.P."/>
            <person name="Rayko E."/>
            <person name="Salamov A."/>
            <person name="Vandepoele K."/>
            <person name="Beszteri B."/>
            <person name="Gruber A."/>
            <person name="Heijde M."/>
            <person name="Katinka M."/>
            <person name="Mock T."/>
            <person name="Valentin K."/>
            <person name="Verret F."/>
            <person name="Berges J.A."/>
            <person name="Brownlee C."/>
            <person name="Cadoret J.P."/>
            <person name="Chiovitti A."/>
            <person name="Choi C.J."/>
            <person name="Coesel S."/>
            <person name="De Martino A."/>
            <person name="Detter J.C."/>
            <person name="Durkin C."/>
            <person name="Falciatore A."/>
            <person name="Fournet J."/>
            <person name="Haruta M."/>
            <person name="Huysman M.J."/>
            <person name="Jenkins B.D."/>
            <person name="Jiroutova K."/>
            <person name="Jorgensen R.E."/>
            <person name="Joubert Y."/>
            <person name="Kaplan A."/>
            <person name="Kroger N."/>
            <person name="Kroth P.G."/>
            <person name="La Roche J."/>
            <person name="Lindquist E."/>
            <person name="Lommer M."/>
            <person name="Martin-Jezequel V."/>
            <person name="Lopez P.J."/>
            <person name="Lucas S."/>
            <person name="Mangogna M."/>
            <person name="McGinnis K."/>
            <person name="Medlin L.K."/>
            <person name="Montsant A."/>
            <person name="Oudot-Le Secq M.P."/>
            <person name="Napoli C."/>
            <person name="Obornik M."/>
            <person name="Parker M.S."/>
            <person name="Petit J.L."/>
            <person name="Porcel B.M."/>
            <person name="Poulsen N."/>
            <person name="Robison M."/>
            <person name="Rychlewski L."/>
            <person name="Rynearson T.A."/>
            <person name="Schmutz J."/>
            <person name="Shapiro H."/>
            <person name="Siaut M."/>
            <person name="Stanley M."/>
            <person name="Sussman M.R."/>
            <person name="Taylor A.R."/>
            <person name="Vardi A."/>
            <person name="von Dassow P."/>
            <person name="Vyverman W."/>
            <person name="Willis A."/>
            <person name="Wyrwicz L.S."/>
            <person name="Rokhsar D.S."/>
            <person name="Weissenbach J."/>
            <person name="Armbrust E.V."/>
            <person name="Green B.R."/>
            <person name="Van de Peer Y."/>
            <person name="Grigoriev I.V."/>
        </authorList>
    </citation>
    <scope>NUCLEOTIDE SEQUENCE [LARGE SCALE GENOMIC DNA]</scope>
    <source>
        <strain evidence="8 9">CCAP 1055/1</strain>
    </source>
</reference>
<proteinExistence type="inferred from homology"/>
<dbReference type="KEGG" id="pti:PHATRDRAFT_1947"/>
<evidence type="ECO:0000259" key="7">
    <source>
        <dbReference type="PROSITE" id="PS51645"/>
    </source>
</evidence>
<keyword evidence="2 5" id="KW-0285">Flavoprotein</keyword>
<dbReference type="GO" id="GO:0005737">
    <property type="term" value="C:cytoplasm"/>
    <property type="evidence" value="ECO:0007669"/>
    <property type="project" value="TreeGrafter"/>
</dbReference>
<keyword evidence="3 5" id="KW-0274">FAD</keyword>
<gene>
    <name evidence="8" type="primary">CPD1</name>
    <name evidence="8" type="ORF">PHATRDRAFT_1947</name>
</gene>
<dbReference type="PROSITE" id="PS00394">
    <property type="entry name" value="DNA_PHOTOLYASES_1_1"/>
    <property type="match status" value="1"/>
</dbReference>
<dbReference type="eggNOG" id="KOG0133">
    <property type="taxonomic scope" value="Eukaryota"/>
</dbReference>
<evidence type="ECO:0000256" key="5">
    <source>
        <dbReference type="PIRSR" id="PIRSR602081-1"/>
    </source>
</evidence>
<feature type="domain" description="Photolyase/cryptochrome alpha/beta" evidence="7">
    <location>
        <begin position="1"/>
        <end position="145"/>
    </location>
</feature>
<organism evidence="8 9">
    <name type="scientific">Phaeodactylum tricornutum (strain CCAP 1055/1)</name>
    <dbReference type="NCBI Taxonomy" id="556484"/>
    <lineage>
        <taxon>Eukaryota</taxon>
        <taxon>Sar</taxon>
        <taxon>Stramenopiles</taxon>
        <taxon>Ochrophyta</taxon>
        <taxon>Bacillariophyta</taxon>
        <taxon>Bacillariophyceae</taxon>
        <taxon>Bacillariophycidae</taxon>
        <taxon>Naviculales</taxon>
        <taxon>Phaeodactylaceae</taxon>
        <taxon>Phaeodactylum</taxon>
    </lineage>
</organism>